<evidence type="ECO:0000256" key="1">
    <source>
        <dbReference type="ARBA" id="ARBA00006484"/>
    </source>
</evidence>
<dbReference type="HOGENOM" id="CLU_010194_1_3_1"/>
<dbReference type="InParanoid" id="W3XDR4"/>
<dbReference type="PANTHER" id="PTHR43639">
    <property type="entry name" value="OXIDOREDUCTASE, SHORT-CHAIN DEHYDROGENASE/REDUCTASE FAMILY (AFU_ORTHOLOGUE AFUA_5G02870)"/>
    <property type="match status" value="1"/>
</dbReference>
<dbReference type="PRINTS" id="PR00080">
    <property type="entry name" value="SDRFAMILY"/>
</dbReference>
<dbReference type="InterPro" id="IPR002347">
    <property type="entry name" value="SDR_fam"/>
</dbReference>
<dbReference type="GO" id="GO:0016491">
    <property type="term" value="F:oxidoreductase activity"/>
    <property type="evidence" value="ECO:0007669"/>
    <property type="project" value="UniProtKB-KW"/>
</dbReference>
<dbReference type="OrthoDB" id="47007at2759"/>
<dbReference type="EMBL" id="KI912111">
    <property type="protein sequence ID" value="ETS83562.1"/>
    <property type="molecule type" value="Genomic_DNA"/>
</dbReference>
<dbReference type="FunFam" id="3.40.50.720:FF:000084">
    <property type="entry name" value="Short-chain dehydrogenase reductase"/>
    <property type="match status" value="1"/>
</dbReference>
<dbReference type="Pfam" id="PF13561">
    <property type="entry name" value="adh_short_C2"/>
    <property type="match status" value="1"/>
</dbReference>
<evidence type="ECO:0000313" key="4">
    <source>
        <dbReference type="EMBL" id="ETS83562.1"/>
    </source>
</evidence>
<keyword evidence="3" id="KW-0560">Oxidoreductase</keyword>
<dbReference type="PANTHER" id="PTHR43639:SF1">
    <property type="entry name" value="SHORT-CHAIN DEHYDROGENASE_REDUCTASE FAMILY PROTEIN"/>
    <property type="match status" value="1"/>
</dbReference>
<dbReference type="InterPro" id="IPR036291">
    <property type="entry name" value="NAD(P)-bd_dom_sf"/>
</dbReference>
<comment type="similarity">
    <text evidence="1">Belongs to the short-chain dehydrogenases/reductases (SDR) family.</text>
</comment>
<protein>
    <submittedName>
        <fullName evidence="4">Uncharacterized protein</fullName>
    </submittedName>
</protein>
<dbReference type="KEGG" id="pfy:PFICI_05438"/>
<dbReference type="eggNOG" id="KOG0725">
    <property type="taxonomic scope" value="Eukaryota"/>
</dbReference>
<dbReference type="Gene3D" id="3.40.50.720">
    <property type="entry name" value="NAD(P)-binding Rossmann-like Domain"/>
    <property type="match status" value="1"/>
</dbReference>
<dbReference type="GeneID" id="19270451"/>
<accession>W3XDR4</accession>
<keyword evidence="2" id="KW-0521">NADP</keyword>
<evidence type="ECO:0000256" key="2">
    <source>
        <dbReference type="ARBA" id="ARBA00022857"/>
    </source>
</evidence>
<reference evidence="5" key="1">
    <citation type="journal article" date="2015" name="BMC Genomics">
        <title>Genomic and transcriptomic analysis of the endophytic fungus Pestalotiopsis fici reveals its lifestyle and high potential for synthesis of natural products.</title>
        <authorList>
            <person name="Wang X."/>
            <person name="Zhang X."/>
            <person name="Liu L."/>
            <person name="Xiang M."/>
            <person name="Wang W."/>
            <person name="Sun X."/>
            <person name="Che Y."/>
            <person name="Guo L."/>
            <person name="Liu G."/>
            <person name="Guo L."/>
            <person name="Wang C."/>
            <person name="Yin W.B."/>
            <person name="Stadler M."/>
            <person name="Zhang X."/>
            <person name="Liu X."/>
        </authorList>
    </citation>
    <scope>NUCLEOTIDE SEQUENCE [LARGE SCALE GENOMIC DNA]</scope>
    <source>
        <strain evidence="5">W106-1 / CGMCC3.15140</strain>
    </source>
</reference>
<dbReference type="RefSeq" id="XP_007832210.1">
    <property type="nucleotide sequence ID" value="XM_007834019.1"/>
</dbReference>
<dbReference type="OMA" id="VEAMTHI"/>
<dbReference type="STRING" id="1229662.W3XDR4"/>
<dbReference type="CDD" id="cd05233">
    <property type="entry name" value="SDR_c"/>
    <property type="match status" value="1"/>
</dbReference>
<dbReference type="Proteomes" id="UP000030651">
    <property type="component" value="Unassembled WGS sequence"/>
</dbReference>
<evidence type="ECO:0000256" key="3">
    <source>
        <dbReference type="ARBA" id="ARBA00023002"/>
    </source>
</evidence>
<dbReference type="AlphaFoldDB" id="W3XDR4"/>
<dbReference type="SUPFAM" id="SSF51735">
    <property type="entry name" value="NAD(P)-binding Rossmann-fold domains"/>
    <property type="match status" value="1"/>
</dbReference>
<gene>
    <name evidence="4" type="ORF">PFICI_05438</name>
</gene>
<keyword evidence="5" id="KW-1185">Reference proteome</keyword>
<name>W3XDR4_PESFW</name>
<dbReference type="PRINTS" id="PR00081">
    <property type="entry name" value="GDHRDH"/>
</dbReference>
<proteinExistence type="inferred from homology"/>
<sequence>MTKAESLSLEGKVAIVTGAGRDSGIGAAIVTALARNGAKVAINYMSDSTGPQAQAIADRLAAQVGARCAVPIQQNVETEEGAQALVQKTLAAFGVDHIDILVNNAGCNLPGSTADTPLENIHAQFNKNMFTAIYMVRAALPHIPRGGRIINISTICTKFYIEGLNFYSAAKAALDSLTHSWAAEFGRKYGITVNSIAPGPVDTDESRKFARDNPNGHRAMQAIVDVTRAADRMGHVEDVADAVLLFVQEKSRWITGQFIDTSGGITGH</sequence>
<organism evidence="4 5">
    <name type="scientific">Pestalotiopsis fici (strain W106-1 / CGMCC3.15140)</name>
    <dbReference type="NCBI Taxonomy" id="1229662"/>
    <lineage>
        <taxon>Eukaryota</taxon>
        <taxon>Fungi</taxon>
        <taxon>Dikarya</taxon>
        <taxon>Ascomycota</taxon>
        <taxon>Pezizomycotina</taxon>
        <taxon>Sordariomycetes</taxon>
        <taxon>Xylariomycetidae</taxon>
        <taxon>Amphisphaeriales</taxon>
        <taxon>Sporocadaceae</taxon>
        <taxon>Pestalotiopsis</taxon>
    </lineage>
</organism>
<evidence type="ECO:0000313" key="5">
    <source>
        <dbReference type="Proteomes" id="UP000030651"/>
    </source>
</evidence>